<dbReference type="InterPro" id="IPR029044">
    <property type="entry name" value="Nucleotide-diphossugar_trans"/>
</dbReference>
<sequence>MLSILLPAARRSTPEEAQSCWGDLRVALASIAAYAPDVDVVVGWSGRERPRDLPPNPRMRLIEQAPGITTGSEAWNWCSTQTDAEDLLILGDDCVLHPDTVGQLLADRDFIHREAPDLEVGFLGARSNYVKGPQNLRSPNGDTVINGIQFDSEGRIFQADMVVPVAALVRHDVFDLTDGFPPTNWFADDLMCWDLKRMGYSHFVSRAYVHHVGQRGTGQGKTSEQLLEEGLDWLRRNRIDFLHHLQGTSA</sequence>
<name>A0ABV5LXJ5_9ACTN</name>
<reference evidence="1 2" key="1">
    <citation type="submission" date="2024-09" db="EMBL/GenBank/DDBJ databases">
        <authorList>
            <person name="Sun Q."/>
            <person name="Mori K."/>
        </authorList>
    </citation>
    <scope>NUCLEOTIDE SEQUENCE [LARGE SCALE GENOMIC DNA]</scope>
    <source>
        <strain evidence="1 2">TISTR 1856</strain>
    </source>
</reference>
<dbReference type="Proteomes" id="UP001589748">
    <property type="component" value="Unassembled WGS sequence"/>
</dbReference>
<comment type="caution">
    <text evidence="1">The sequence shown here is derived from an EMBL/GenBank/DDBJ whole genome shotgun (WGS) entry which is preliminary data.</text>
</comment>
<dbReference type="EC" id="2.4.-.-" evidence="1"/>
<accession>A0ABV5LXJ5</accession>
<keyword evidence="1" id="KW-0808">Transferase</keyword>
<evidence type="ECO:0000313" key="1">
    <source>
        <dbReference type="EMBL" id="MFB9378773.1"/>
    </source>
</evidence>
<evidence type="ECO:0000313" key="2">
    <source>
        <dbReference type="Proteomes" id="UP001589748"/>
    </source>
</evidence>
<dbReference type="EMBL" id="JBHMDM010000012">
    <property type="protein sequence ID" value="MFB9378773.1"/>
    <property type="molecule type" value="Genomic_DNA"/>
</dbReference>
<keyword evidence="1" id="KW-0328">Glycosyltransferase</keyword>
<protein>
    <submittedName>
        <fullName evidence="1">Glycosyltransferase family 2 protein</fullName>
        <ecNumber evidence="1">2.4.-.-</ecNumber>
    </submittedName>
</protein>
<keyword evidence="2" id="KW-1185">Reference proteome</keyword>
<dbReference type="SUPFAM" id="SSF53448">
    <property type="entry name" value="Nucleotide-diphospho-sugar transferases"/>
    <property type="match status" value="1"/>
</dbReference>
<gene>
    <name evidence="1" type="ORF">ACFFVI_17565</name>
</gene>
<organism evidence="1 2">
    <name type="scientific">Kineococcus gynurae</name>
    <dbReference type="NCBI Taxonomy" id="452979"/>
    <lineage>
        <taxon>Bacteria</taxon>
        <taxon>Bacillati</taxon>
        <taxon>Actinomycetota</taxon>
        <taxon>Actinomycetes</taxon>
        <taxon>Kineosporiales</taxon>
        <taxon>Kineosporiaceae</taxon>
        <taxon>Kineococcus</taxon>
    </lineage>
</organism>
<dbReference type="Gene3D" id="3.90.550.10">
    <property type="entry name" value="Spore Coat Polysaccharide Biosynthesis Protein SpsA, Chain A"/>
    <property type="match status" value="1"/>
</dbReference>
<dbReference type="GO" id="GO:0016757">
    <property type="term" value="F:glycosyltransferase activity"/>
    <property type="evidence" value="ECO:0007669"/>
    <property type="project" value="UniProtKB-KW"/>
</dbReference>
<proteinExistence type="predicted"/>
<dbReference type="RefSeq" id="WP_380134419.1">
    <property type="nucleotide sequence ID" value="NZ_JBHLUI010000001.1"/>
</dbReference>